<dbReference type="InterPro" id="IPR050266">
    <property type="entry name" value="AB_hydrolase_sf"/>
</dbReference>
<evidence type="ECO:0000259" key="1">
    <source>
        <dbReference type="Pfam" id="PF00561"/>
    </source>
</evidence>
<dbReference type="GO" id="GO:0016020">
    <property type="term" value="C:membrane"/>
    <property type="evidence" value="ECO:0007669"/>
    <property type="project" value="TreeGrafter"/>
</dbReference>
<dbReference type="PANTHER" id="PTHR43798:SF33">
    <property type="entry name" value="HYDROLASE, PUTATIVE (AFU_ORTHOLOGUE AFUA_2G14860)-RELATED"/>
    <property type="match status" value="1"/>
</dbReference>
<evidence type="ECO:0000313" key="2">
    <source>
        <dbReference type="EMBL" id="KAK0457960.1"/>
    </source>
</evidence>
<dbReference type="AlphaFoldDB" id="A0AA39KBD4"/>
<dbReference type="Proteomes" id="UP001175211">
    <property type="component" value="Unassembled WGS sequence"/>
</dbReference>
<dbReference type="PANTHER" id="PTHR43798">
    <property type="entry name" value="MONOACYLGLYCEROL LIPASE"/>
    <property type="match status" value="1"/>
</dbReference>
<organism evidence="2 3">
    <name type="scientific">Armillaria tabescens</name>
    <name type="common">Ringless honey mushroom</name>
    <name type="synonym">Agaricus tabescens</name>
    <dbReference type="NCBI Taxonomy" id="1929756"/>
    <lineage>
        <taxon>Eukaryota</taxon>
        <taxon>Fungi</taxon>
        <taxon>Dikarya</taxon>
        <taxon>Basidiomycota</taxon>
        <taxon>Agaricomycotina</taxon>
        <taxon>Agaricomycetes</taxon>
        <taxon>Agaricomycetidae</taxon>
        <taxon>Agaricales</taxon>
        <taxon>Marasmiineae</taxon>
        <taxon>Physalacriaceae</taxon>
        <taxon>Desarmillaria</taxon>
    </lineage>
</organism>
<keyword evidence="3" id="KW-1185">Reference proteome</keyword>
<comment type="caution">
    <text evidence="2">The sequence shown here is derived from an EMBL/GenBank/DDBJ whole genome shotgun (WGS) entry which is preliminary data.</text>
</comment>
<sequence>MPTAKVESSTGKIAFNYTISTPSASSATSIDKCLPTLLFIHAIYYGQQIFQRQFEDPQIRRFNCVALDLRLHGLTTSDEIPEGYSAREAAEDVSLFMDEIDLPACHIVGLSVGTMVAISLAVYYPNKVASLFLVSPLGLEEPADIADGRREVVECWKGAFKTDELDMASVSDSFYGIQQLSFSNKPSRLAKALDAITLPLILKKCVPETFKQYDRGAMDFLIKRKEYTKDQLSRIRVPVKLVHCLGDIAYPQEYSERFMQQLKDAAVTVSLATIPDAPHFGVATHGDVVNPLLHDFILSSCRTSVPLAPREVSSPWEAELVRVGWKKGGDDPEDDSEDD</sequence>
<feature type="domain" description="AB hydrolase-1" evidence="1">
    <location>
        <begin position="35"/>
        <end position="215"/>
    </location>
</feature>
<name>A0AA39KBD4_ARMTA</name>
<dbReference type="RefSeq" id="XP_060330252.1">
    <property type="nucleotide sequence ID" value="XM_060481987.1"/>
</dbReference>
<proteinExistence type="predicted"/>
<gene>
    <name evidence="2" type="ORF">EV420DRAFT_403214</name>
</gene>
<dbReference type="InterPro" id="IPR029058">
    <property type="entry name" value="AB_hydrolase_fold"/>
</dbReference>
<accession>A0AA39KBD4</accession>
<dbReference type="EMBL" id="JAUEPS010000019">
    <property type="protein sequence ID" value="KAK0457960.1"/>
    <property type="molecule type" value="Genomic_DNA"/>
</dbReference>
<evidence type="ECO:0000313" key="3">
    <source>
        <dbReference type="Proteomes" id="UP001175211"/>
    </source>
</evidence>
<dbReference type="InterPro" id="IPR000073">
    <property type="entry name" value="AB_hydrolase_1"/>
</dbReference>
<dbReference type="Gene3D" id="3.40.50.1820">
    <property type="entry name" value="alpha/beta hydrolase"/>
    <property type="match status" value="1"/>
</dbReference>
<protein>
    <submittedName>
        <fullName evidence="2">Alpha/beta-hydrolase</fullName>
    </submittedName>
</protein>
<dbReference type="SUPFAM" id="SSF53474">
    <property type="entry name" value="alpha/beta-Hydrolases"/>
    <property type="match status" value="1"/>
</dbReference>
<dbReference type="Pfam" id="PF00561">
    <property type="entry name" value="Abhydrolase_1"/>
    <property type="match status" value="1"/>
</dbReference>
<reference evidence="2" key="1">
    <citation type="submission" date="2023-06" db="EMBL/GenBank/DDBJ databases">
        <authorList>
            <consortium name="Lawrence Berkeley National Laboratory"/>
            <person name="Ahrendt S."/>
            <person name="Sahu N."/>
            <person name="Indic B."/>
            <person name="Wong-Bajracharya J."/>
            <person name="Merenyi Z."/>
            <person name="Ke H.-M."/>
            <person name="Monk M."/>
            <person name="Kocsube S."/>
            <person name="Drula E."/>
            <person name="Lipzen A."/>
            <person name="Balint B."/>
            <person name="Henrissat B."/>
            <person name="Andreopoulos B."/>
            <person name="Martin F.M."/>
            <person name="Harder C.B."/>
            <person name="Rigling D."/>
            <person name="Ford K.L."/>
            <person name="Foster G.D."/>
            <person name="Pangilinan J."/>
            <person name="Papanicolaou A."/>
            <person name="Barry K."/>
            <person name="LaButti K."/>
            <person name="Viragh M."/>
            <person name="Koriabine M."/>
            <person name="Yan M."/>
            <person name="Riley R."/>
            <person name="Champramary S."/>
            <person name="Plett K.L."/>
            <person name="Tsai I.J."/>
            <person name="Slot J."/>
            <person name="Sipos G."/>
            <person name="Plett J."/>
            <person name="Nagy L.G."/>
            <person name="Grigoriev I.V."/>
        </authorList>
    </citation>
    <scope>NUCLEOTIDE SEQUENCE</scope>
    <source>
        <strain evidence="2">CCBAS 213</strain>
    </source>
</reference>
<dbReference type="GeneID" id="85365535"/>